<protein>
    <recommendedName>
        <fullName evidence="1">Lantibiotic dehydratase N-terminal domain-containing protein</fullName>
    </recommendedName>
</protein>
<reference evidence="2" key="1">
    <citation type="submission" date="2020-08" db="EMBL/GenBank/DDBJ databases">
        <title>A bifunctional nitrone conjugated secondary metabolite targeting the ribosome.</title>
        <authorList>
            <person name="Limbrick E.M."/>
            <person name="Graf M."/>
            <person name="Derewacz D.K."/>
            <person name="Nguyen F."/>
            <person name="Spraggins J.M."/>
            <person name="Wieland M."/>
            <person name="Ynigez-Gutierrez A.E."/>
            <person name="Reisman B.J."/>
            <person name="Zinshteyn B."/>
            <person name="McCulloch K."/>
            <person name="Iverson T.M."/>
            <person name="Green R."/>
            <person name="Wilson D.N."/>
            <person name="Bachmann B.O."/>
        </authorList>
    </citation>
    <scope>NUCLEOTIDE SEQUENCE</scope>
    <source>
        <strain evidence="2">Africana</strain>
    </source>
</reference>
<organism evidence="2">
    <name type="scientific">Micromonospora carbonacea</name>
    <dbReference type="NCBI Taxonomy" id="47853"/>
    <lineage>
        <taxon>Bacteria</taxon>
        <taxon>Bacillati</taxon>
        <taxon>Actinomycetota</taxon>
        <taxon>Actinomycetes</taxon>
        <taxon>Micromonosporales</taxon>
        <taxon>Micromonosporaceae</taxon>
        <taxon>Micromonospora</taxon>
    </lineage>
</organism>
<proteinExistence type="predicted"/>
<evidence type="ECO:0000259" key="1">
    <source>
        <dbReference type="Pfam" id="PF04738"/>
    </source>
</evidence>
<dbReference type="Pfam" id="PF04738">
    <property type="entry name" value="Lant_dehydr_N"/>
    <property type="match status" value="1"/>
</dbReference>
<sequence>MEGLDLLRDVRYGPATIVRRCRLPVGAIREFGDSPSWELAGEVAEATDRTRAAGRQLADRIADLVPAVPPQVRGGLLRLRRDAFNGRPPRRSDVERAVGAEPETAAYLAAREHRETAVARLADRMRQHADLTAATLTLLLANGDFAASVDLSVPELLPALTRPGGERTGLDGPLDSRRRRWAVTLLRMALRAATKPTPLHRFTESTLVVDGGQERPASGRISFESDLLARLGGWAVAGHPAPADPDHVWLTTNPTLSLTPAADGTRMRWVRIDASGAEQLVSARCPPEIAPLVVALRTPATVRQVVASVAGPGATAGRLPRALDALVGRGVLELGLLRVGTDVLDHTRAALAPETEVAAALHDLAALRRAWSDRPGGRRAALVRRATDLTARLSAALRMPAAPPVVIESLEGVRAPSDDDPPVDAEALRDLAALQGLLPLLGGEVPIQIADAACFRQRFGTDPVPLFEAYQWHVRSGRAEASALLRRCDEPLLARVLALRTRMIDELRRLALTHAGQYEVSWSREAVEQLVDALPRAVPRWTCVSWVLQSAAGRHVVNGASSGYGRLAARMGSVIRDHELSTLRRWIDGADTDPEDALVVDIAAGLGASVNERPRLLTTALGYPGSALECDPQARIDPGGCVVRATPQGRLVLESDRWPGRPLLPVPHNGTMPQLGPPLYRWLARFGPPLGATCQFWNLVDGPTTQGGRPAVRSYPRLRLGSLVLSRRTWKVDIARLPTLPRSGTGSAEELVAWRRWCDETGVPRRSFVHPRTVPDTWDVVRGLAPFEEITQARSRAGDAARKPMYVDLSQPLSWPLVTQQSATVTFTEPLPDPDALPADAHIAEYIVETSRPIRHSTTGGQDVVVVPDRAAADHL</sequence>
<gene>
    <name evidence="2" type="ORF">HZU44_05230</name>
</gene>
<dbReference type="EMBL" id="CP058905">
    <property type="protein sequence ID" value="QLJ99527.1"/>
    <property type="molecule type" value="Genomic_DNA"/>
</dbReference>
<evidence type="ECO:0000313" key="2">
    <source>
        <dbReference type="EMBL" id="QLJ99527.1"/>
    </source>
</evidence>
<dbReference type="AlphaFoldDB" id="A0A7D6C859"/>
<name>A0A7D6C859_9ACTN</name>
<feature type="domain" description="Lantibiotic dehydratase N-terminal" evidence="1">
    <location>
        <begin position="148"/>
        <end position="768"/>
    </location>
</feature>
<dbReference type="InterPro" id="IPR006827">
    <property type="entry name" value="Lant_deHydtase_N"/>
</dbReference>
<accession>A0A7D6C859</accession>